<keyword evidence="4" id="KW-0186">Copper</keyword>
<dbReference type="InterPro" id="IPR014756">
    <property type="entry name" value="Ig_E-set"/>
</dbReference>
<dbReference type="InterPro" id="IPR007348">
    <property type="entry name" value="CopC_dom"/>
</dbReference>
<dbReference type="Proteomes" id="UP000320717">
    <property type="component" value="Chromosome"/>
</dbReference>
<feature type="domain" description="CopC" evidence="8">
    <location>
        <begin position="35"/>
        <end position="130"/>
    </location>
</feature>
<keyword evidence="10" id="KW-1185">Reference proteome</keyword>
<accession>A0ABX5Y8W9</accession>
<comment type="subcellular location">
    <subcellularLocation>
        <location evidence="1">Cell envelope</location>
    </subcellularLocation>
</comment>
<dbReference type="SUPFAM" id="SSF81296">
    <property type="entry name" value="E set domains"/>
    <property type="match status" value="1"/>
</dbReference>
<sequence>MKNMTLPKMTLTRLAAVIALSILALFTSMTAASAHDELVGSTPKDGASLKQAPKELTLEFSGELQTMSGVDSTKVVLKQDGEAVDASAETKGKTVTVTPAKPLESGQYELAFRVVSEDGHPVENKLEFTVNASAKPTPSMISAPNESAAPSESAQPSENPLQDAGSSMSPVIWVIIGVVVLGGVIGVLAKFMRNTK</sequence>
<reference evidence="9 10" key="1">
    <citation type="submission" date="2019-07" db="EMBL/GenBank/DDBJ databases">
        <title>Complete Genome Sequence of drought tolerant Plant Growth-Promoting Rhizobacterium Glutamicibacter halophytocola DR408.</title>
        <authorList>
            <person name="Nishu S.D."/>
            <person name="Lee T.K."/>
        </authorList>
    </citation>
    <scope>NUCLEOTIDE SEQUENCE [LARGE SCALE GENOMIC DNA]</scope>
    <source>
        <strain evidence="9 10">DR408</strain>
    </source>
</reference>
<keyword evidence="2" id="KW-0479">Metal-binding</keyword>
<protein>
    <recommendedName>
        <fullName evidence="8">CopC domain-containing protein</fullName>
    </recommendedName>
</protein>
<evidence type="ECO:0000259" key="8">
    <source>
        <dbReference type="Pfam" id="PF04234"/>
    </source>
</evidence>
<evidence type="ECO:0000256" key="3">
    <source>
        <dbReference type="ARBA" id="ARBA00022729"/>
    </source>
</evidence>
<feature type="transmembrane region" description="Helical" evidence="6">
    <location>
        <begin position="171"/>
        <end position="191"/>
    </location>
</feature>
<name>A0ABX5Y8W9_9MICC</name>
<dbReference type="Pfam" id="PF04234">
    <property type="entry name" value="CopC"/>
    <property type="match status" value="1"/>
</dbReference>
<proteinExistence type="predicted"/>
<keyword evidence="6" id="KW-0472">Membrane</keyword>
<feature type="signal peptide" evidence="7">
    <location>
        <begin position="1"/>
        <end position="34"/>
    </location>
</feature>
<evidence type="ECO:0000256" key="7">
    <source>
        <dbReference type="SAM" id="SignalP"/>
    </source>
</evidence>
<dbReference type="EMBL" id="CP042260">
    <property type="protein sequence ID" value="QDY66101.1"/>
    <property type="molecule type" value="Genomic_DNA"/>
</dbReference>
<evidence type="ECO:0000256" key="2">
    <source>
        <dbReference type="ARBA" id="ARBA00022723"/>
    </source>
</evidence>
<gene>
    <name evidence="9" type="ORF">FQA45_07140</name>
</gene>
<evidence type="ECO:0000256" key="1">
    <source>
        <dbReference type="ARBA" id="ARBA00004196"/>
    </source>
</evidence>
<dbReference type="Gene3D" id="2.60.40.1220">
    <property type="match status" value="1"/>
</dbReference>
<evidence type="ECO:0000313" key="9">
    <source>
        <dbReference type="EMBL" id="QDY66101.1"/>
    </source>
</evidence>
<evidence type="ECO:0000256" key="4">
    <source>
        <dbReference type="ARBA" id="ARBA00023008"/>
    </source>
</evidence>
<keyword evidence="6" id="KW-0812">Transmembrane</keyword>
<dbReference type="InterPro" id="IPR032694">
    <property type="entry name" value="CopC/D"/>
</dbReference>
<keyword evidence="3 7" id="KW-0732">Signal</keyword>
<feature type="region of interest" description="Disordered" evidence="5">
    <location>
        <begin position="135"/>
        <end position="163"/>
    </location>
</feature>
<evidence type="ECO:0000256" key="6">
    <source>
        <dbReference type="SAM" id="Phobius"/>
    </source>
</evidence>
<evidence type="ECO:0000313" key="10">
    <source>
        <dbReference type="Proteomes" id="UP000320717"/>
    </source>
</evidence>
<feature type="chain" id="PRO_5046797810" description="CopC domain-containing protein" evidence="7">
    <location>
        <begin position="35"/>
        <end position="196"/>
    </location>
</feature>
<dbReference type="PANTHER" id="PTHR34820">
    <property type="entry name" value="INNER MEMBRANE PROTEIN YEBZ"/>
    <property type="match status" value="1"/>
</dbReference>
<dbReference type="InterPro" id="IPR014755">
    <property type="entry name" value="Cu-Rt/internalin_Ig-like"/>
</dbReference>
<evidence type="ECO:0000256" key="5">
    <source>
        <dbReference type="SAM" id="MobiDB-lite"/>
    </source>
</evidence>
<keyword evidence="6" id="KW-1133">Transmembrane helix</keyword>
<dbReference type="PANTHER" id="PTHR34820:SF4">
    <property type="entry name" value="INNER MEMBRANE PROTEIN YEBZ"/>
    <property type="match status" value="1"/>
</dbReference>
<organism evidence="9 10">
    <name type="scientific">Glutamicibacter halophytocola</name>
    <dbReference type="NCBI Taxonomy" id="1933880"/>
    <lineage>
        <taxon>Bacteria</taxon>
        <taxon>Bacillati</taxon>
        <taxon>Actinomycetota</taxon>
        <taxon>Actinomycetes</taxon>
        <taxon>Micrococcales</taxon>
        <taxon>Micrococcaceae</taxon>
        <taxon>Glutamicibacter</taxon>
    </lineage>
</organism>
<feature type="compositionally biased region" description="Low complexity" evidence="5">
    <location>
        <begin position="142"/>
        <end position="160"/>
    </location>
</feature>